<evidence type="ECO:0000313" key="2">
    <source>
        <dbReference type="Proteomes" id="UP000059680"/>
    </source>
</evidence>
<accession>A0A0P0XEM2</accession>
<dbReference type="EMBL" id="AP014964">
    <property type="protein sequence ID" value="BAT05051.1"/>
    <property type="molecule type" value="Genomic_DNA"/>
</dbReference>
<protein>
    <submittedName>
        <fullName evidence="1">Os08g0349100 protein</fullName>
    </submittedName>
</protein>
<proteinExistence type="predicted"/>
<keyword evidence="2" id="KW-1185">Reference proteome</keyword>
<dbReference type="PaxDb" id="39947-A0A0P0XEM2"/>
<reference evidence="1 2" key="2">
    <citation type="journal article" date="2013" name="Plant Cell Physiol.">
        <title>Rice Annotation Project Database (RAP-DB): an integrative and interactive database for rice genomics.</title>
        <authorList>
            <person name="Sakai H."/>
            <person name="Lee S.S."/>
            <person name="Tanaka T."/>
            <person name="Numa H."/>
            <person name="Kim J."/>
            <person name="Kawahara Y."/>
            <person name="Wakimoto H."/>
            <person name="Yang C.C."/>
            <person name="Iwamoto M."/>
            <person name="Abe T."/>
            <person name="Yamada Y."/>
            <person name="Muto A."/>
            <person name="Inokuchi H."/>
            <person name="Ikemura T."/>
            <person name="Matsumoto T."/>
            <person name="Sasaki T."/>
            <person name="Itoh T."/>
        </authorList>
    </citation>
    <scope>NUCLEOTIDE SEQUENCE [LARGE SCALE GENOMIC DNA]</scope>
    <source>
        <strain evidence="2">cv. Nipponbare</strain>
    </source>
</reference>
<name>A0A0P0XEM2_ORYSJ</name>
<dbReference type="SMR" id="A0A0P0XEM2"/>
<dbReference type="Proteomes" id="UP000059680">
    <property type="component" value="Chromosome 8"/>
</dbReference>
<gene>
    <name evidence="1" type="ordered locus">Os08g0349100</name>
    <name evidence="1" type="ORF">OSNPB_080349100</name>
</gene>
<dbReference type="InParanoid" id="A0A0P0XEM2"/>
<evidence type="ECO:0000313" key="1">
    <source>
        <dbReference type="EMBL" id="BAT05051.1"/>
    </source>
</evidence>
<sequence>MSVAEPAGSTNSAGSLTCYCYPSVGVLQPAINTRDPPDATLLEHLLGDLRELYLKPGVPLLSDLISAYARPCS</sequence>
<organism evidence="1 2">
    <name type="scientific">Oryza sativa subsp. japonica</name>
    <name type="common">Rice</name>
    <dbReference type="NCBI Taxonomy" id="39947"/>
    <lineage>
        <taxon>Eukaryota</taxon>
        <taxon>Viridiplantae</taxon>
        <taxon>Streptophyta</taxon>
        <taxon>Embryophyta</taxon>
        <taxon>Tracheophyta</taxon>
        <taxon>Spermatophyta</taxon>
        <taxon>Magnoliopsida</taxon>
        <taxon>Liliopsida</taxon>
        <taxon>Poales</taxon>
        <taxon>Poaceae</taxon>
        <taxon>BOP clade</taxon>
        <taxon>Oryzoideae</taxon>
        <taxon>Oryzeae</taxon>
        <taxon>Oryzinae</taxon>
        <taxon>Oryza</taxon>
        <taxon>Oryza sativa</taxon>
    </lineage>
</organism>
<reference evidence="2" key="1">
    <citation type="journal article" date="2005" name="Nature">
        <title>The map-based sequence of the rice genome.</title>
        <authorList>
            <consortium name="International rice genome sequencing project (IRGSP)"/>
            <person name="Matsumoto T."/>
            <person name="Wu J."/>
            <person name="Kanamori H."/>
            <person name="Katayose Y."/>
            <person name="Fujisawa M."/>
            <person name="Namiki N."/>
            <person name="Mizuno H."/>
            <person name="Yamamoto K."/>
            <person name="Antonio B.A."/>
            <person name="Baba T."/>
            <person name="Sakata K."/>
            <person name="Nagamura Y."/>
            <person name="Aoki H."/>
            <person name="Arikawa K."/>
            <person name="Arita K."/>
            <person name="Bito T."/>
            <person name="Chiden Y."/>
            <person name="Fujitsuka N."/>
            <person name="Fukunaka R."/>
            <person name="Hamada M."/>
            <person name="Harada C."/>
            <person name="Hayashi A."/>
            <person name="Hijishita S."/>
            <person name="Honda M."/>
            <person name="Hosokawa S."/>
            <person name="Ichikawa Y."/>
            <person name="Idonuma A."/>
            <person name="Iijima M."/>
            <person name="Ikeda M."/>
            <person name="Ikeno M."/>
            <person name="Ito K."/>
            <person name="Ito S."/>
            <person name="Ito T."/>
            <person name="Ito Y."/>
            <person name="Ito Y."/>
            <person name="Iwabuchi A."/>
            <person name="Kamiya K."/>
            <person name="Karasawa W."/>
            <person name="Kurita K."/>
            <person name="Katagiri S."/>
            <person name="Kikuta A."/>
            <person name="Kobayashi H."/>
            <person name="Kobayashi N."/>
            <person name="Machita K."/>
            <person name="Maehara T."/>
            <person name="Masukawa M."/>
            <person name="Mizubayashi T."/>
            <person name="Mukai Y."/>
            <person name="Nagasaki H."/>
            <person name="Nagata Y."/>
            <person name="Naito S."/>
            <person name="Nakashima M."/>
            <person name="Nakama Y."/>
            <person name="Nakamichi Y."/>
            <person name="Nakamura M."/>
            <person name="Meguro A."/>
            <person name="Negishi M."/>
            <person name="Ohta I."/>
            <person name="Ohta T."/>
            <person name="Okamoto M."/>
            <person name="Ono N."/>
            <person name="Saji S."/>
            <person name="Sakaguchi M."/>
            <person name="Sakai K."/>
            <person name="Shibata M."/>
            <person name="Shimokawa T."/>
            <person name="Song J."/>
            <person name="Takazaki Y."/>
            <person name="Terasawa K."/>
            <person name="Tsugane M."/>
            <person name="Tsuji K."/>
            <person name="Ueda S."/>
            <person name="Waki K."/>
            <person name="Yamagata H."/>
            <person name="Yamamoto M."/>
            <person name="Yamamoto S."/>
            <person name="Yamane H."/>
            <person name="Yoshiki S."/>
            <person name="Yoshihara R."/>
            <person name="Yukawa K."/>
            <person name="Zhong H."/>
            <person name="Yano M."/>
            <person name="Yuan Q."/>
            <person name="Ouyang S."/>
            <person name="Liu J."/>
            <person name="Jones K.M."/>
            <person name="Gansberger K."/>
            <person name="Moffat K."/>
            <person name="Hill J."/>
            <person name="Bera J."/>
            <person name="Fadrosh D."/>
            <person name="Jin S."/>
            <person name="Johri S."/>
            <person name="Kim M."/>
            <person name="Overton L."/>
            <person name="Reardon M."/>
            <person name="Tsitrin T."/>
            <person name="Vuong H."/>
            <person name="Weaver B."/>
            <person name="Ciecko A."/>
            <person name="Tallon L."/>
            <person name="Jackson J."/>
            <person name="Pai G."/>
            <person name="Aken S.V."/>
            <person name="Utterback T."/>
            <person name="Reidmuller S."/>
            <person name="Feldblyum T."/>
            <person name="Hsiao J."/>
            <person name="Zismann V."/>
            <person name="Iobst S."/>
            <person name="de Vazeille A.R."/>
            <person name="Buell C.R."/>
            <person name="Ying K."/>
            <person name="Li Y."/>
            <person name="Lu T."/>
            <person name="Huang Y."/>
            <person name="Zhao Q."/>
            <person name="Feng Q."/>
            <person name="Zhang L."/>
            <person name="Zhu J."/>
            <person name="Weng Q."/>
            <person name="Mu J."/>
            <person name="Lu Y."/>
            <person name="Fan D."/>
            <person name="Liu Y."/>
            <person name="Guan J."/>
            <person name="Zhang Y."/>
            <person name="Yu S."/>
            <person name="Liu X."/>
            <person name="Zhang Y."/>
            <person name="Hong G."/>
            <person name="Han B."/>
            <person name="Choisne N."/>
            <person name="Demange N."/>
            <person name="Orjeda G."/>
            <person name="Samain S."/>
            <person name="Cattolico L."/>
            <person name="Pelletier E."/>
            <person name="Couloux A."/>
            <person name="Segurens B."/>
            <person name="Wincker P."/>
            <person name="D'Hont A."/>
            <person name="Scarpelli C."/>
            <person name="Weissenbach J."/>
            <person name="Salanoubat M."/>
            <person name="Quetier F."/>
            <person name="Yu Y."/>
            <person name="Kim H.R."/>
            <person name="Rambo T."/>
            <person name="Currie J."/>
            <person name="Collura K."/>
            <person name="Luo M."/>
            <person name="Yang T."/>
            <person name="Ammiraju J.S.S."/>
            <person name="Engler F."/>
            <person name="Soderlund C."/>
            <person name="Wing R.A."/>
            <person name="Palmer L.E."/>
            <person name="de la Bastide M."/>
            <person name="Spiegel L."/>
            <person name="Nascimento L."/>
            <person name="Zutavern T."/>
            <person name="O'Shaughnessy A."/>
            <person name="Dike S."/>
            <person name="Dedhia N."/>
            <person name="Preston R."/>
            <person name="Balija V."/>
            <person name="McCombie W.R."/>
            <person name="Chow T."/>
            <person name="Chen H."/>
            <person name="Chung M."/>
            <person name="Chen C."/>
            <person name="Shaw J."/>
            <person name="Wu H."/>
            <person name="Hsiao K."/>
            <person name="Chao Y."/>
            <person name="Chu M."/>
            <person name="Cheng C."/>
            <person name="Hour A."/>
            <person name="Lee P."/>
            <person name="Lin S."/>
            <person name="Lin Y."/>
            <person name="Liou J."/>
            <person name="Liu S."/>
            <person name="Hsing Y."/>
            <person name="Raghuvanshi S."/>
            <person name="Mohanty A."/>
            <person name="Bharti A.K."/>
            <person name="Gaur A."/>
            <person name="Gupta V."/>
            <person name="Kumar D."/>
            <person name="Ravi V."/>
            <person name="Vij S."/>
            <person name="Kapur A."/>
            <person name="Khurana P."/>
            <person name="Khurana P."/>
            <person name="Khurana J.P."/>
            <person name="Tyagi A.K."/>
            <person name="Gaikwad K."/>
            <person name="Singh A."/>
            <person name="Dalal V."/>
            <person name="Srivastava S."/>
            <person name="Dixit A."/>
            <person name="Pal A.K."/>
            <person name="Ghazi I.A."/>
            <person name="Yadav M."/>
            <person name="Pandit A."/>
            <person name="Bhargava A."/>
            <person name="Sureshbabu K."/>
            <person name="Batra K."/>
            <person name="Sharma T.R."/>
            <person name="Mohapatra T."/>
            <person name="Singh N.K."/>
            <person name="Messing J."/>
            <person name="Nelson A.B."/>
            <person name="Fuks G."/>
            <person name="Kavchok S."/>
            <person name="Keizer G."/>
            <person name="Linton E."/>
            <person name="Llaca V."/>
            <person name="Song R."/>
            <person name="Tanyolac B."/>
            <person name="Young S."/>
            <person name="Ho-Il K."/>
            <person name="Hahn J.H."/>
            <person name="Sangsakoo G."/>
            <person name="Vanavichit A."/>
            <person name="de Mattos Luiz.A.T."/>
            <person name="Zimmer P.D."/>
            <person name="Malone G."/>
            <person name="Dellagostin O."/>
            <person name="de Oliveira A.C."/>
            <person name="Bevan M."/>
            <person name="Bancroft I."/>
            <person name="Minx P."/>
            <person name="Cordum H."/>
            <person name="Wilson R."/>
            <person name="Cheng Z."/>
            <person name="Jin W."/>
            <person name="Jiang J."/>
            <person name="Leong S.A."/>
            <person name="Iwama H."/>
            <person name="Gojobori T."/>
            <person name="Itoh T."/>
            <person name="Niimura Y."/>
            <person name="Fujii Y."/>
            <person name="Habara T."/>
            <person name="Sakai H."/>
            <person name="Sato Y."/>
            <person name="Wilson G."/>
            <person name="Kumar K."/>
            <person name="McCouch S."/>
            <person name="Juretic N."/>
            <person name="Hoen D."/>
            <person name="Wright S."/>
            <person name="Bruskiewich R."/>
            <person name="Bureau T."/>
            <person name="Miyao A."/>
            <person name="Hirochika H."/>
            <person name="Nishikawa T."/>
            <person name="Kadowaki K."/>
            <person name="Sugiura M."/>
            <person name="Burr B."/>
            <person name="Sasaki T."/>
        </authorList>
    </citation>
    <scope>NUCLEOTIDE SEQUENCE [LARGE SCALE GENOMIC DNA]</scope>
    <source>
        <strain evidence="2">cv. Nipponbare</strain>
    </source>
</reference>
<dbReference type="AlphaFoldDB" id="A0A0P0XEM2"/>
<reference evidence="1 2" key="3">
    <citation type="journal article" date="2013" name="Rice">
        <title>Improvement of the Oryza sativa Nipponbare reference genome using next generation sequence and optical map data.</title>
        <authorList>
            <person name="Kawahara Y."/>
            <person name="de la Bastide M."/>
            <person name="Hamilton J.P."/>
            <person name="Kanamori H."/>
            <person name="McCombie W.R."/>
            <person name="Ouyang S."/>
            <person name="Schwartz D.C."/>
            <person name="Tanaka T."/>
            <person name="Wu J."/>
            <person name="Zhou S."/>
            <person name="Childs K.L."/>
            <person name="Davidson R.M."/>
            <person name="Lin H."/>
            <person name="Quesada-Ocampo L."/>
            <person name="Vaillancourt B."/>
            <person name="Sakai H."/>
            <person name="Lee S.S."/>
            <person name="Kim J."/>
            <person name="Numa H."/>
            <person name="Itoh T."/>
            <person name="Buell C.R."/>
            <person name="Matsumoto T."/>
        </authorList>
    </citation>
    <scope>NUCLEOTIDE SEQUENCE [LARGE SCALE GENOMIC DNA]</scope>
    <source>
        <strain evidence="2">cv. Nipponbare</strain>
    </source>
</reference>